<proteinExistence type="predicted"/>
<protein>
    <submittedName>
        <fullName evidence="1">Uncharacterized protein</fullName>
    </submittedName>
</protein>
<dbReference type="AlphaFoldDB" id="A0A9D4BKM3"/>
<sequence>MYYYSMFDELQLALCTHPKWKLSPLITRPVEVRAAIGKTESLKRAIRRKKRGVVPVEPAGSDNALAEAEVYRYEHGEPLAKRVRKGTLHHQKKMQRLCEEVASGNKTAQDFLAAVGHCIRIHV</sequence>
<evidence type="ECO:0000313" key="1">
    <source>
        <dbReference type="EMBL" id="KAH3699454.1"/>
    </source>
</evidence>
<reference evidence="1" key="2">
    <citation type="submission" date="2020-11" db="EMBL/GenBank/DDBJ databases">
        <authorList>
            <person name="McCartney M.A."/>
            <person name="Auch B."/>
            <person name="Kono T."/>
            <person name="Mallez S."/>
            <person name="Becker A."/>
            <person name="Gohl D.M."/>
            <person name="Silverstein K.A.T."/>
            <person name="Koren S."/>
            <person name="Bechman K.B."/>
            <person name="Herman A."/>
            <person name="Abrahante J.E."/>
            <person name="Garbe J."/>
        </authorList>
    </citation>
    <scope>NUCLEOTIDE SEQUENCE</scope>
    <source>
        <strain evidence="1">Duluth1</strain>
        <tissue evidence="1">Whole animal</tissue>
    </source>
</reference>
<comment type="caution">
    <text evidence="1">The sequence shown here is derived from an EMBL/GenBank/DDBJ whole genome shotgun (WGS) entry which is preliminary data.</text>
</comment>
<keyword evidence="2" id="KW-1185">Reference proteome</keyword>
<name>A0A9D4BKM3_DREPO</name>
<organism evidence="1 2">
    <name type="scientific">Dreissena polymorpha</name>
    <name type="common">Zebra mussel</name>
    <name type="synonym">Mytilus polymorpha</name>
    <dbReference type="NCBI Taxonomy" id="45954"/>
    <lineage>
        <taxon>Eukaryota</taxon>
        <taxon>Metazoa</taxon>
        <taxon>Spiralia</taxon>
        <taxon>Lophotrochozoa</taxon>
        <taxon>Mollusca</taxon>
        <taxon>Bivalvia</taxon>
        <taxon>Autobranchia</taxon>
        <taxon>Heteroconchia</taxon>
        <taxon>Euheterodonta</taxon>
        <taxon>Imparidentia</taxon>
        <taxon>Neoheterodontei</taxon>
        <taxon>Myida</taxon>
        <taxon>Dreissenoidea</taxon>
        <taxon>Dreissenidae</taxon>
        <taxon>Dreissena</taxon>
    </lineage>
</organism>
<dbReference type="Proteomes" id="UP000828390">
    <property type="component" value="Unassembled WGS sequence"/>
</dbReference>
<dbReference type="EMBL" id="JAIWYP010000015">
    <property type="protein sequence ID" value="KAH3699454.1"/>
    <property type="molecule type" value="Genomic_DNA"/>
</dbReference>
<reference evidence="1" key="1">
    <citation type="journal article" date="2019" name="bioRxiv">
        <title>The Genome of the Zebra Mussel, Dreissena polymorpha: A Resource for Invasive Species Research.</title>
        <authorList>
            <person name="McCartney M.A."/>
            <person name="Auch B."/>
            <person name="Kono T."/>
            <person name="Mallez S."/>
            <person name="Zhang Y."/>
            <person name="Obille A."/>
            <person name="Becker A."/>
            <person name="Abrahante J.E."/>
            <person name="Garbe J."/>
            <person name="Badalamenti J.P."/>
            <person name="Herman A."/>
            <person name="Mangelson H."/>
            <person name="Liachko I."/>
            <person name="Sullivan S."/>
            <person name="Sone E.D."/>
            <person name="Koren S."/>
            <person name="Silverstein K.A.T."/>
            <person name="Beckman K.B."/>
            <person name="Gohl D.M."/>
        </authorList>
    </citation>
    <scope>NUCLEOTIDE SEQUENCE</scope>
    <source>
        <strain evidence="1">Duluth1</strain>
        <tissue evidence="1">Whole animal</tissue>
    </source>
</reference>
<evidence type="ECO:0000313" key="2">
    <source>
        <dbReference type="Proteomes" id="UP000828390"/>
    </source>
</evidence>
<accession>A0A9D4BKM3</accession>
<gene>
    <name evidence="1" type="ORF">DPMN_074410</name>
</gene>